<evidence type="ECO:0000256" key="1">
    <source>
        <dbReference type="ARBA" id="ARBA00022679"/>
    </source>
</evidence>
<keyword evidence="1" id="KW-0808">Transferase</keyword>
<dbReference type="InterPro" id="IPR029044">
    <property type="entry name" value="Nucleotide-diphossugar_trans"/>
</dbReference>
<name>A0ABM9PCV5_9FLAO</name>
<dbReference type="InterPro" id="IPR007577">
    <property type="entry name" value="GlycoTrfase_DXD_sugar-bd_CS"/>
</dbReference>
<comment type="caution">
    <text evidence="2">The sequence shown here is derived from an EMBL/GenBank/DDBJ whole genome shotgun (WGS) entry which is preliminary data.</text>
</comment>
<dbReference type="PANTHER" id="PTHR32385:SF15">
    <property type="entry name" value="INOSITOL PHOSPHOCERAMIDE MANNOSYLTRANSFERASE 1"/>
    <property type="match status" value="1"/>
</dbReference>
<sequence length="240" mass="27868">MIPKIIHYCWFGGNPLPPLAVKCIASWKKYLPEYEIIEWNESNFDLEQYPFAKEALENRKFAFVSDVCRLHALKEIGGVYMDTDVEVLRGLDPFLEKKAFSGFENDDFVPTGIMASEKDGVWVTEMLAYYDGRSFVKEDGELDTTSNTKIITDLMIEKGFVMNNSFQEVEDYIAFYPNDFFCPKSYKTGNIELTENSYCIHHFAKSWISPTGRWRNIIKMKVMNIFGAHRVQKVIDLIKK</sequence>
<reference evidence="2 3" key="1">
    <citation type="submission" date="2024-05" db="EMBL/GenBank/DDBJ databases">
        <authorList>
            <person name="Duchaud E."/>
        </authorList>
    </citation>
    <scope>NUCLEOTIDE SEQUENCE [LARGE SCALE GENOMIC DNA]</scope>
    <source>
        <strain evidence="2">Ena-SAMPLE-TAB-13-05-2024-13:56:06:370-140308</strain>
    </source>
</reference>
<dbReference type="EMBL" id="CAXJIO010000013">
    <property type="protein sequence ID" value="CAL2103438.1"/>
    <property type="molecule type" value="Genomic_DNA"/>
</dbReference>
<dbReference type="Pfam" id="PF04488">
    <property type="entry name" value="Gly_transf_sug"/>
    <property type="match status" value="1"/>
</dbReference>
<dbReference type="Proteomes" id="UP001497527">
    <property type="component" value="Unassembled WGS sequence"/>
</dbReference>
<organism evidence="2 3">
    <name type="scientific">Tenacibaculum polynesiense</name>
    <dbReference type="NCBI Taxonomy" id="3137857"/>
    <lineage>
        <taxon>Bacteria</taxon>
        <taxon>Pseudomonadati</taxon>
        <taxon>Bacteroidota</taxon>
        <taxon>Flavobacteriia</taxon>
        <taxon>Flavobacteriales</taxon>
        <taxon>Flavobacteriaceae</taxon>
        <taxon>Tenacibaculum</taxon>
    </lineage>
</organism>
<dbReference type="PANTHER" id="PTHR32385">
    <property type="entry name" value="MANNOSYL PHOSPHORYLINOSITOL CERAMIDE SYNTHASE"/>
    <property type="match status" value="1"/>
</dbReference>
<proteinExistence type="predicted"/>
<accession>A0ABM9PCV5</accession>
<protein>
    <submittedName>
        <fullName evidence="2">Glycosyltransferase sugar-binding region containing DXD motif-containing protein</fullName>
    </submittedName>
</protein>
<dbReference type="Gene3D" id="3.90.550.20">
    <property type="match status" value="1"/>
</dbReference>
<dbReference type="InterPro" id="IPR051706">
    <property type="entry name" value="Glycosyltransferase_domain"/>
</dbReference>
<gene>
    <name evidence="2" type="ORF">T190423A01A_40031</name>
</gene>
<dbReference type="SUPFAM" id="SSF53448">
    <property type="entry name" value="Nucleotide-diphospho-sugar transferases"/>
    <property type="match status" value="1"/>
</dbReference>
<dbReference type="RefSeq" id="WP_348717647.1">
    <property type="nucleotide sequence ID" value="NZ_CAXJIO010000013.1"/>
</dbReference>
<evidence type="ECO:0000313" key="2">
    <source>
        <dbReference type="EMBL" id="CAL2103438.1"/>
    </source>
</evidence>
<evidence type="ECO:0000313" key="3">
    <source>
        <dbReference type="Proteomes" id="UP001497527"/>
    </source>
</evidence>
<keyword evidence="3" id="KW-1185">Reference proteome</keyword>